<reference evidence="2" key="1">
    <citation type="submission" date="2018-11" db="EMBL/GenBank/DDBJ databases">
        <authorList>
            <consortium name="Pathogen Informatics"/>
        </authorList>
    </citation>
    <scope>NUCLEOTIDE SEQUENCE</scope>
</reference>
<organism evidence="2 3">
    <name type="scientific">Protopolystoma xenopodis</name>
    <dbReference type="NCBI Taxonomy" id="117903"/>
    <lineage>
        <taxon>Eukaryota</taxon>
        <taxon>Metazoa</taxon>
        <taxon>Spiralia</taxon>
        <taxon>Lophotrochozoa</taxon>
        <taxon>Platyhelminthes</taxon>
        <taxon>Monogenea</taxon>
        <taxon>Polyopisthocotylea</taxon>
        <taxon>Polystomatidea</taxon>
        <taxon>Polystomatidae</taxon>
        <taxon>Protopolystoma</taxon>
    </lineage>
</organism>
<sequence>MIHRLLFSCISRSTRSSFGRQDSQSSSPLLLIVAFGVQSLQLTVPAGTGHHLIPGGSQEDNRPRRLQHHQQQQQPHALRFYPWPDSDLIETEANHEVEILCKVGPSNPRAAVVWRLYRCPAEKRWHLPNATGSALSGGWPSGQTTKVQDRETDSESPGQLREPGDAGDEAEFDGYAKSGHRQGLRGLSLDESARHWGPRSASSAHRHNIVRLPGQKVDCLVETLKGSS</sequence>
<keyword evidence="3" id="KW-1185">Reference proteome</keyword>
<evidence type="ECO:0000313" key="3">
    <source>
        <dbReference type="Proteomes" id="UP000784294"/>
    </source>
</evidence>
<protein>
    <submittedName>
        <fullName evidence="2">Uncharacterized protein</fullName>
    </submittedName>
</protein>
<gene>
    <name evidence="2" type="ORF">PXEA_LOCUS11155</name>
</gene>
<feature type="region of interest" description="Disordered" evidence="1">
    <location>
        <begin position="129"/>
        <end position="209"/>
    </location>
</feature>
<evidence type="ECO:0000256" key="1">
    <source>
        <dbReference type="SAM" id="MobiDB-lite"/>
    </source>
</evidence>
<dbReference type="Proteomes" id="UP000784294">
    <property type="component" value="Unassembled WGS sequence"/>
</dbReference>
<name>A0A448WQM5_9PLAT</name>
<dbReference type="EMBL" id="CAAALY010033898">
    <property type="protein sequence ID" value="VEL17715.1"/>
    <property type="molecule type" value="Genomic_DNA"/>
</dbReference>
<evidence type="ECO:0000313" key="2">
    <source>
        <dbReference type="EMBL" id="VEL17715.1"/>
    </source>
</evidence>
<feature type="region of interest" description="Disordered" evidence="1">
    <location>
        <begin position="48"/>
        <end position="75"/>
    </location>
</feature>
<comment type="caution">
    <text evidence="2">The sequence shown here is derived from an EMBL/GenBank/DDBJ whole genome shotgun (WGS) entry which is preliminary data.</text>
</comment>
<proteinExistence type="predicted"/>
<accession>A0A448WQM5</accession>
<dbReference type="AlphaFoldDB" id="A0A448WQM5"/>